<keyword evidence="4" id="KW-0175">Coiled coil</keyword>
<feature type="domain" description="SHSP" evidence="6">
    <location>
        <begin position="357"/>
        <end position="481"/>
    </location>
</feature>
<dbReference type="AlphaFoldDB" id="A0A1E4T914"/>
<evidence type="ECO:0000313" key="7">
    <source>
        <dbReference type="EMBL" id="ODV88265.1"/>
    </source>
</evidence>
<dbReference type="Proteomes" id="UP000094801">
    <property type="component" value="Unassembled WGS sequence"/>
</dbReference>
<feature type="coiled-coil region" evidence="4">
    <location>
        <begin position="292"/>
        <end position="320"/>
    </location>
</feature>
<evidence type="ECO:0000259" key="6">
    <source>
        <dbReference type="PROSITE" id="PS01031"/>
    </source>
</evidence>
<keyword evidence="1" id="KW-0346">Stress response</keyword>
<organism evidence="7 8">
    <name type="scientific">[Candida] arabinofermentans NRRL YB-2248</name>
    <dbReference type="NCBI Taxonomy" id="983967"/>
    <lineage>
        <taxon>Eukaryota</taxon>
        <taxon>Fungi</taxon>
        <taxon>Dikarya</taxon>
        <taxon>Ascomycota</taxon>
        <taxon>Saccharomycotina</taxon>
        <taxon>Pichiomycetes</taxon>
        <taxon>Pichiales</taxon>
        <taxon>Pichiaceae</taxon>
        <taxon>Ogataea</taxon>
        <taxon>Ogataea/Candida clade</taxon>
    </lineage>
</organism>
<protein>
    <recommendedName>
        <fullName evidence="6">SHSP domain-containing protein</fullName>
    </recommendedName>
</protein>
<gene>
    <name evidence="7" type="ORF">CANARDRAFT_26423</name>
</gene>
<sequence>MARITSDQPIQILGKLLPSNYNKYKVSIQSFYFEVVFFFKSFSKSTITTIKHHITMDQSLQQILTELIGGQPVAPQRTYPVSSQYGSSQRIPQQKRAYGSSVPYTVLNQRSAPVVQAPAYTIGVPSKASKRYYPTPFESYGQSPYPRRSQVVRPRYPVYEIGGYDPRYYTDQPYGYYAADDDDDDEYEQADIDNEDGEQSQYYQPQEQQSSKESEDAQYRTLEDLFAPYFTRSLTNQQPQKYSQTESVPKVKSQPTEPQKGDEADVDTGSNRGDSANDSKSSEPEPSQEDTIKELLLNALKKKEANERAQAQTLAQMEADKPRLAKRKSSIGSLQHVRPEGLSSKVDPLQVSAPQLKTNLPFSPPLNVYEFPENYIVSISLPGVSKEFVDISYHPTSNEIVVKGEVQNKYLSDDITVDNTQFLKVSEQRFGSFERIVKLPAFPPVDEDSIQAKFNNGLLEIKVAKVKEDHPKKTAKKIVLEDVPDEEILRESQVGYI</sequence>
<accession>A0A1E4T914</accession>
<evidence type="ECO:0000256" key="5">
    <source>
        <dbReference type="SAM" id="MobiDB-lite"/>
    </source>
</evidence>
<evidence type="ECO:0000256" key="2">
    <source>
        <dbReference type="PROSITE-ProRule" id="PRU00285"/>
    </source>
</evidence>
<evidence type="ECO:0000256" key="4">
    <source>
        <dbReference type="SAM" id="Coils"/>
    </source>
</evidence>
<dbReference type="SUPFAM" id="SSF49764">
    <property type="entry name" value="HSP20-like chaperones"/>
    <property type="match status" value="1"/>
</dbReference>
<comment type="similarity">
    <text evidence="2 3">Belongs to the small heat shock protein (HSP20) family.</text>
</comment>
<dbReference type="CDD" id="cd06464">
    <property type="entry name" value="ACD_sHsps-like"/>
    <property type="match status" value="1"/>
</dbReference>
<dbReference type="InterPro" id="IPR002068">
    <property type="entry name" value="A-crystallin/Hsp20_dom"/>
</dbReference>
<dbReference type="OrthoDB" id="5511210at2759"/>
<evidence type="ECO:0000256" key="1">
    <source>
        <dbReference type="ARBA" id="ARBA00023016"/>
    </source>
</evidence>
<dbReference type="Gene3D" id="2.60.40.790">
    <property type="match status" value="1"/>
</dbReference>
<feature type="compositionally biased region" description="Polar residues" evidence="5">
    <location>
        <begin position="232"/>
        <end position="257"/>
    </location>
</feature>
<reference evidence="8" key="1">
    <citation type="submission" date="2016-04" db="EMBL/GenBank/DDBJ databases">
        <title>Comparative genomics of biotechnologically important yeasts.</title>
        <authorList>
            <consortium name="DOE Joint Genome Institute"/>
            <person name="Riley R."/>
            <person name="Haridas S."/>
            <person name="Wolfe K.H."/>
            <person name="Lopes M.R."/>
            <person name="Hittinger C.T."/>
            <person name="Goker M."/>
            <person name="Salamov A."/>
            <person name="Wisecaver J."/>
            <person name="Long T.M."/>
            <person name="Aerts A.L."/>
            <person name="Barry K."/>
            <person name="Choi C."/>
            <person name="Clum A."/>
            <person name="Coughlan A.Y."/>
            <person name="Deshpande S."/>
            <person name="Douglass A.P."/>
            <person name="Hanson S.J."/>
            <person name="Klenk H.-P."/>
            <person name="Labutti K."/>
            <person name="Lapidus A."/>
            <person name="Lindquist E."/>
            <person name="Lipzen A."/>
            <person name="Meier-Kolthoff J.P."/>
            <person name="Ohm R.A."/>
            <person name="Otillar R.P."/>
            <person name="Pangilinan J."/>
            <person name="Peng Y."/>
            <person name="Rokas A."/>
            <person name="Rosa C.A."/>
            <person name="Scheuner C."/>
            <person name="Sibirny A.A."/>
            <person name="Slot J.C."/>
            <person name="Stielow J.B."/>
            <person name="Sun H."/>
            <person name="Kurtzman C.P."/>
            <person name="Blackwell M."/>
            <person name="Grigoriev I.V."/>
            <person name="Jeffries T.W."/>
        </authorList>
    </citation>
    <scope>NUCLEOTIDE SEQUENCE [LARGE SCALE GENOMIC DNA]</scope>
    <source>
        <strain evidence="8">NRRL YB-2248</strain>
    </source>
</reference>
<dbReference type="EMBL" id="KV453847">
    <property type="protein sequence ID" value="ODV88265.1"/>
    <property type="molecule type" value="Genomic_DNA"/>
</dbReference>
<feature type="region of interest" description="Disordered" evidence="5">
    <location>
        <begin position="232"/>
        <end position="290"/>
    </location>
</feature>
<feature type="region of interest" description="Disordered" evidence="5">
    <location>
        <begin position="196"/>
        <end position="217"/>
    </location>
</feature>
<dbReference type="InterPro" id="IPR031107">
    <property type="entry name" value="Small_HSP"/>
</dbReference>
<name>A0A1E4T914_9ASCO</name>
<dbReference type="PANTHER" id="PTHR11527">
    <property type="entry name" value="HEAT-SHOCK PROTEIN 20 FAMILY MEMBER"/>
    <property type="match status" value="1"/>
</dbReference>
<dbReference type="PROSITE" id="PS01031">
    <property type="entry name" value="SHSP"/>
    <property type="match status" value="1"/>
</dbReference>
<evidence type="ECO:0000313" key="8">
    <source>
        <dbReference type="Proteomes" id="UP000094801"/>
    </source>
</evidence>
<dbReference type="InterPro" id="IPR008978">
    <property type="entry name" value="HSP20-like_chaperone"/>
</dbReference>
<evidence type="ECO:0000256" key="3">
    <source>
        <dbReference type="RuleBase" id="RU003616"/>
    </source>
</evidence>
<proteinExistence type="inferred from homology"/>
<feature type="compositionally biased region" description="Low complexity" evidence="5">
    <location>
        <begin position="199"/>
        <end position="209"/>
    </location>
</feature>
<dbReference type="STRING" id="983967.A0A1E4T914"/>
<keyword evidence="8" id="KW-1185">Reference proteome</keyword>
<dbReference type="Pfam" id="PF00011">
    <property type="entry name" value="HSP20"/>
    <property type="match status" value="1"/>
</dbReference>